<gene>
    <name evidence="7" type="primary">g9066</name>
    <name evidence="7" type="ORF">VP750_LOCUS8129</name>
</gene>
<reference evidence="7 8" key="1">
    <citation type="submission" date="2024-06" db="EMBL/GenBank/DDBJ databases">
        <authorList>
            <person name="Kraege A."/>
            <person name="Thomma B."/>
        </authorList>
    </citation>
    <scope>NUCLEOTIDE SEQUENCE [LARGE SCALE GENOMIC DNA]</scope>
</reference>
<dbReference type="PANTHER" id="PTHR10091:SF0">
    <property type="entry name" value="GALACTOSE MUTAROTASE"/>
    <property type="match status" value="1"/>
</dbReference>
<comment type="caution">
    <text evidence="7">The sequence shown here is derived from an EMBL/GenBank/DDBJ whole genome shotgun (WGS) entry which is preliminary data.</text>
</comment>
<evidence type="ECO:0000256" key="2">
    <source>
        <dbReference type="ARBA" id="ARBA00006206"/>
    </source>
</evidence>
<evidence type="ECO:0000256" key="5">
    <source>
        <dbReference type="PIRNR" id="PIRNR005096"/>
    </source>
</evidence>
<keyword evidence="8" id="KW-1185">Reference proteome</keyword>
<keyword evidence="4 5" id="KW-0119">Carbohydrate metabolism</keyword>
<comment type="catalytic activity">
    <reaction evidence="5">
        <text>alpha-D-glucose = beta-D-glucose</text>
        <dbReference type="Rhea" id="RHEA:10264"/>
        <dbReference type="ChEBI" id="CHEBI:15903"/>
        <dbReference type="ChEBI" id="CHEBI:17925"/>
        <dbReference type="EC" id="5.1.3.3"/>
    </reaction>
</comment>
<proteinExistence type="inferred from homology"/>
<organism evidence="7 8">
    <name type="scientific">Coccomyxa viridis</name>
    <dbReference type="NCBI Taxonomy" id="1274662"/>
    <lineage>
        <taxon>Eukaryota</taxon>
        <taxon>Viridiplantae</taxon>
        <taxon>Chlorophyta</taxon>
        <taxon>core chlorophytes</taxon>
        <taxon>Trebouxiophyceae</taxon>
        <taxon>Trebouxiophyceae incertae sedis</taxon>
        <taxon>Coccomyxaceae</taxon>
        <taxon>Coccomyxa</taxon>
    </lineage>
</organism>
<dbReference type="InterPro" id="IPR015443">
    <property type="entry name" value="Aldose_1-epimerase"/>
</dbReference>
<evidence type="ECO:0000256" key="1">
    <source>
        <dbReference type="ARBA" id="ARBA00005028"/>
    </source>
</evidence>
<dbReference type="EC" id="5.1.3.3" evidence="5"/>
<dbReference type="Gene3D" id="2.70.98.10">
    <property type="match status" value="1"/>
</dbReference>
<evidence type="ECO:0000256" key="6">
    <source>
        <dbReference type="SAM" id="SignalP"/>
    </source>
</evidence>
<feature type="signal peptide" evidence="6">
    <location>
        <begin position="1"/>
        <end position="27"/>
    </location>
</feature>
<dbReference type="PIRSF" id="PIRSF005096">
    <property type="entry name" value="GALM"/>
    <property type="match status" value="1"/>
</dbReference>
<keyword evidence="6" id="KW-0732">Signal</keyword>
<dbReference type="EMBL" id="CAXHTA020000016">
    <property type="protein sequence ID" value="CAL5226223.1"/>
    <property type="molecule type" value="Genomic_DNA"/>
</dbReference>
<dbReference type="InterPro" id="IPR008183">
    <property type="entry name" value="Aldose_1/G6P_1-epimerase"/>
</dbReference>
<evidence type="ECO:0000313" key="8">
    <source>
        <dbReference type="Proteomes" id="UP001497392"/>
    </source>
</evidence>
<feature type="chain" id="PRO_5045196300" description="Aldose 1-epimerase" evidence="6">
    <location>
        <begin position="28"/>
        <end position="429"/>
    </location>
</feature>
<dbReference type="InterPro" id="IPR011013">
    <property type="entry name" value="Gal_mutarotase_sf_dom"/>
</dbReference>
<dbReference type="CDD" id="cd09019">
    <property type="entry name" value="galactose_mutarotase_like"/>
    <property type="match status" value="1"/>
</dbReference>
<protein>
    <recommendedName>
        <fullName evidence="5">Aldose 1-epimerase</fullName>
        <ecNumber evidence="5">5.1.3.3</ecNumber>
    </recommendedName>
</protein>
<dbReference type="Pfam" id="PF01263">
    <property type="entry name" value="Aldose_epim"/>
    <property type="match status" value="1"/>
</dbReference>
<dbReference type="NCBIfam" id="NF008277">
    <property type="entry name" value="PRK11055.1"/>
    <property type="match status" value="1"/>
</dbReference>
<dbReference type="Proteomes" id="UP001497392">
    <property type="component" value="Unassembled WGS sequence"/>
</dbReference>
<name>A0ABP1G881_9CHLO</name>
<dbReference type="InterPro" id="IPR014718">
    <property type="entry name" value="GH-type_carb-bd"/>
</dbReference>
<comment type="similarity">
    <text evidence="2 5">Belongs to the aldose epimerase family.</text>
</comment>
<accession>A0ABP1G881</accession>
<dbReference type="InterPro" id="IPR047215">
    <property type="entry name" value="Galactose_mutarotase-like"/>
</dbReference>
<dbReference type="PANTHER" id="PTHR10091">
    <property type="entry name" value="ALDOSE-1-EPIMERASE"/>
    <property type="match status" value="1"/>
</dbReference>
<sequence>MKKGCLCAIMALAVLTMPAAIVQGARSEPAPAPAPSGGNGASSAAQVTPIILTTSSGLQAHILPIGATIQRLIVPNQDGIAEDVVLGYDDPKIYQDNNSPYFGGIVGRVANRIANATFTLDGKIYNLGANDRGNTLHGGFNPLFENSTWDVLESSTNHVKLHFTSPEGAQGFPGSVSVNATYTLTKDDQLQLVMEATADKATPINLAQHSYFNLNGEASGLDVLNHDLYINGDYITPVNFDQIPTGGLIPVNNTPFDFTTPRPIGSRIKQVTFPPPYVGYDHNWALFGLGWDAASKAHLGAISNDVKLAVTLYSPVSGRYMDLSTNMPGLQFYSGNNLNGSVVGKGAYAYPVYGGMALETQVWPDAEHEPKFPQSILQPGQTYVHKWFLRFYTKPAGAASAHAPASSGAAVRSAMAPGPANQVHTASIP</sequence>
<comment type="pathway">
    <text evidence="1 5">Carbohydrate metabolism; hexose metabolism.</text>
</comment>
<evidence type="ECO:0000256" key="3">
    <source>
        <dbReference type="ARBA" id="ARBA00023235"/>
    </source>
</evidence>
<dbReference type="SUPFAM" id="SSF74650">
    <property type="entry name" value="Galactose mutarotase-like"/>
    <property type="match status" value="1"/>
</dbReference>
<evidence type="ECO:0000256" key="4">
    <source>
        <dbReference type="ARBA" id="ARBA00023277"/>
    </source>
</evidence>
<evidence type="ECO:0000313" key="7">
    <source>
        <dbReference type="EMBL" id="CAL5226223.1"/>
    </source>
</evidence>
<keyword evidence="3 5" id="KW-0413">Isomerase</keyword>